<dbReference type="Gene3D" id="3.20.20.70">
    <property type="entry name" value="Aldolase class I"/>
    <property type="match status" value="1"/>
</dbReference>
<dbReference type="InterPro" id="IPR013785">
    <property type="entry name" value="Aldolase_TIM"/>
</dbReference>
<organism evidence="6 7">
    <name type="scientific">Pseudopithomyces chartarum</name>
    <dbReference type="NCBI Taxonomy" id="1892770"/>
    <lineage>
        <taxon>Eukaryota</taxon>
        <taxon>Fungi</taxon>
        <taxon>Dikarya</taxon>
        <taxon>Ascomycota</taxon>
        <taxon>Pezizomycotina</taxon>
        <taxon>Dothideomycetes</taxon>
        <taxon>Pleosporomycetidae</taxon>
        <taxon>Pleosporales</taxon>
        <taxon>Massarineae</taxon>
        <taxon>Didymosphaeriaceae</taxon>
        <taxon>Pseudopithomyces</taxon>
    </lineage>
</organism>
<dbReference type="InterPro" id="IPR004352">
    <property type="entry name" value="GH114_TIM-barrel"/>
</dbReference>
<evidence type="ECO:0000256" key="2">
    <source>
        <dbReference type="ARBA" id="ARBA00012755"/>
    </source>
</evidence>
<keyword evidence="4" id="KW-0812">Transmembrane</keyword>
<accession>A0AAN6LP95</accession>
<dbReference type="AlphaFoldDB" id="A0AAN6LP95"/>
<keyword evidence="7" id="KW-1185">Reference proteome</keyword>
<feature type="transmembrane region" description="Helical" evidence="4">
    <location>
        <begin position="50"/>
        <end position="73"/>
    </location>
</feature>
<evidence type="ECO:0000256" key="1">
    <source>
        <dbReference type="ARBA" id="ARBA00001255"/>
    </source>
</evidence>
<dbReference type="Proteomes" id="UP001280581">
    <property type="component" value="Unassembled WGS sequence"/>
</dbReference>
<feature type="domain" description="Glycoside-hydrolase family GH114 TIM-barrel" evidence="5">
    <location>
        <begin position="119"/>
        <end position="322"/>
    </location>
</feature>
<comment type="caution">
    <text evidence="6">The sequence shown here is derived from an EMBL/GenBank/DDBJ whole genome shotgun (WGS) entry which is preliminary data.</text>
</comment>
<feature type="compositionally biased region" description="Basic residues" evidence="3">
    <location>
        <begin position="36"/>
        <end position="46"/>
    </location>
</feature>
<feature type="region of interest" description="Disordered" evidence="3">
    <location>
        <begin position="27"/>
        <end position="46"/>
    </location>
</feature>
<evidence type="ECO:0000313" key="6">
    <source>
        <dbReference type="EMBL" id="KAK3202029.1"/>
    </source>
</evidence>
<dbReference type="InterPro" id="IPR017853">
    <property type="entry name" value="GH"/>
</dbReference>
<dbReference type="PANTHER" id="PTHR35273">
    <property type="entry name" value="ALPHA-1,4 POLYGALACTOSAMINIDASE, PUTATIVE (AFU_ORTHOLOGUE AFUA_3G07890)-RELATED"/>
    <property type="match status" value="1"/>
</dbReference>
<evidence type="ECO:0000256" key="3">
    <source>
        <dbReference type="SAM" id="MobiDB-lite"/>
    </source>
</evidence>
<dbReference type="PANTHER" id="PTHR35273:SF2">
    <property type="entry name" value="ALPHA-GALACTOSIDASE"/>
    <property type="match status" value="1"/>
</dbReference>
<dbReference type="EMBL" id="WVTA01000015">
    <property type="protein sequence ID" value="KAK3202029.1"/>
    <property type="molecule type" value="Genomic_DNA"/>
</dbReference>
<keyword evidence="4" id="KW-1133">Transmembrane helix</keyword>
<dbReference type="GO" id="GO:0004557">
    <property type="term" value="F:alpha-galactosidase activity"/>
    <property type="evidence" value="ECO:0007669"/>
    <property type="project" value="UniProtKB-EC"/>
</dbReference>
<evidence type="ECO:0000259" key="5">
    <source>
        <dbReference type="Pfam" id="PF03537"/>
    </source>
</evidence>
<proteinExistence type="predicted"/>
<evidence type="ECO:0000256" key="4">
    <source>
        <dbReference type="SAM" id="Phobius"/>
    </source>
</evidence>
<dbReference type="Pfam" id="PF03537">
    <property type="entry name" value="Glyco_hydro_114"/>
    <property type="match status" value="1"/>
</dbReference>
<feature type="region of interest" description="Disordered" evidence="3">
    <location>
        <begin position="82"/>
        <end position="112"/>
    </location>
</feature>
<protein>
    <recommendedName>
        <fullName evidence="2">alpha-galactosidase</fullName>
        <ecNumber evidence="2">3.2.1.22</ecNumber>
    </recommendedName>
</protein>
<gene>
    <name evidence="6" type="ORF">GRF29_164g1474577</name>
</gene>
<feature type="compositionally biased region" description="Low complexity" evidence="3">
    <location>
        <begin position="88"/>
        <end position="112"/>
    </location>
</feature>
<name>A0AAN6LP95_9PLEO</name>
<feature type="region of interest" description="Disordered" evidence="3">
    <location>
        <begin position="1"/>
        <end position="22"/>
    </location>
</feature>
<keyword evidence="4" id="KW-0472">Membrane</keyword>
<comment type="catalytic activity">
    <reaction evidence="1">
        <text>Hydrolysis of terminal, non-reducing alpha-D-galactose residues in alpha-D-galactosides, including galactose oligosaccharides, galactomannans and galactolipids.</text>
        <dbReference type="EC" id="3.2.1.22"/>
    </reaction>
</comment>
<dbReference type="EC" id="3.2.1.22" evidence="2"/>
<sequence>MRTCICSSAPPRLPAKPPSALAQYETQTAAPTRNGHPPKNRPTPPRRRKLLILSTIALTVLALALGLGLGLGLTLGRDSDDDNDDDNNNAGTGNNDGSTNTTLPPTPRPTLWRPSVNSTWQIVLQSEILLSGSPPSITPNVDIYDVDLFETPKSTITTLHSLGKKVICYFSAGSYEKGRPDAGGYEESDLGDVMEGWPDERWVRLGSESVRRVVKGRVELAAGKGCDAVDGDNVDGFQNKNGLSLTASDSISFMSFLSNITAPLNLSLGLKNAGDIIPSVLPLVHFSVNEQCVDESECETFAPFIEDGKPVFHIEYPDGAGAKGGLKEEAWSSSAEIVELRHFASLNALSSGKCGSWITAVGVGLSGEDIVDAIARNGCLVYSGRDESRQYKWAITWL</sequence>
<reference evidence="6 7" key="1">
    <citation type="submission" date="2021-02" db="EMBL/GenBank/DDBJ databases">
        <title>Genome assembly of Pseudopithomyces chartarum.</title>
        <authorList>
            <person name="Jauregui R."/>
            <person name="Singh J."/>
            <person name="Voisey C."/>
        </authorList>
    </citation>
    <scope>NUCLEOTIDE SEQUENCE [LARGE SCALE GENOMIC DNA]</scope>
    <source>
        <strain evidence="6 7">AGR01</strain>
    </source>
</reference>
<dbReference type="SUPFAM" id="SSF51445">
    <property type="entry name" value="(Trans)glycosidases"/>
    <property type="match status" value="1"/>
</dbReference>
<evidence type="ECO:0000313" key="7">
    <source>
        <dbReference type="Proteomes" id="UP001280581"/>
    </source>
</evidence>